<protein>
    <submittedName>
        <fullName evidence="1">Uncharacterized protein</fullName>
    </submittedName>
</protein>
<sequence length="58" mass="6541">MQFKKYSSAWYNVALDVEKQVFIANDKSHPEIQATGVTIEEAVSNLQSIENQTLNKLA</sequence>
<proteinExistence type="predicted"/>
<dbReference type="eggNOG" id="ENOG502ZN07">
    <property type="taxonomic scope" value="Bacteria"/>
</dbReference>
<reference evidence="1 2" key="1">
    <citation type="journal article" date="2012" name="J. Bacteriol.">
        <title>Complete Genome Sequence of the Beer Spoilage Organism Pediococcus claussenii ATCC BAA-344T.</title>
        <authorList>
            <person name="Pittet V."/>
            <person name="Abegunde T."/>
            <person name="Marfleet T."/>
            <person name="Haakensen M."/>
            <person name="Morrow K."/>
            <person name="Jayaprakash T."/>
            <person name="Schroeder K."/>
            <person name="Trost B."/>
            <person name="Byrns S."/>
            <person name="Bergsveinson J."/>
            <person name="Kusalik A."/>
            <person name="Ziola B."/>
        </authorList>
    </citation>
    <scope>NUCLEOTIDE SEQUENCE [LARGE SCALE GENOMIC DNA]</scope>
    <source>
        <strain evidence="1 2">ATCC BAA-344</strain>
    </source>
</reference>
<dbReference type="Proteomes" id="UP000005444">
    <property type="component" value="Chromosome"/>
</dbReference>
<dbReference type="RefSeq" id="WP_014215872.1">
    <property type="nucleotide sequence ID" value="NC_016605.1"/>
</dbReference>
<dbReference type="KEGG" id="pce:PECL_1454"/>
<name>G8PEZ9_PEDCP</name>
<keyword evidence="2" id="KW-1185">Reference proteome</keyword>
<evidence type="ECO:0000313" key="1">
    <source>
        <dbReference type="EMBL" id="AEV95678.1"/>
    </source>
</evidence>
<dbReference type="STRING" id="701521.PECL_1454"/>
<accession>G8PEZ9</accession>
<evidence type="ECO:0000313" key="2">
    <source>
        <dbReference type="Proteomes" id="UP000005444"/>
    </source>
</evidence>
<organism evidence="1 2">
    <name type="scientific">Pediococcus claussenii (strain ATCC BAA-344 / DSM 14800 / JCM 18046 / KCTC 3811 / LMG 21948 / P06)</name>
    <dbReference type="NCBI Taxonomy" id="701521"/>
    <lineage>
        <taxon>Bacteria</taxon>
        <taxon>Bacillati</taxon>
        <taxon>Bacillota</taxon>
        <taxon>Bacilli</taxon>
        <taxon>Lactobacillales</taxon>
        <taxon>Lactobacillaceae</taxon>
        <taxon>Pediococcus</taxon>
    </lineage>
</organism>
<dbReference type="EMBL" id="CP003137">
    <property type="protein sequence ID" value="AEV95678.1"/>
    <property type="molecule type" value="Genomic_DNA"/>
</dbReference>
<dbReference type="PATRIC" id="fig|701521.8.peg.1358"/>
<dbReference type="HOGENOM" id="CLU_207080_1_0_9"/>
<dbReference type="AlphaFoldDB" id="G8PEZ9"/>
<gene>
    <name evidence="1" type="ordered locus">PECL_1454</name>
</gene>